<dbReference type="InterPro" id="IPR004358">
    <property type="entry name" value="Sig_transdc_His_kin-like_C"/>
</dbReference>
<name>A0A4R3HUH6_PAULE</name>
<dbReference type="InterPro" id="IPR003661">
    <property type="entry name" value="HisK_dim/P_dom"/>
</dbReference>
<organism evidence="8 9">
    <name type="scientific">Paucimonas lemoignei</name>
    <name type="common">Pseudomonas lemoignei</name>
    <dbReference type="NCBI Taxonomy" id="29443"/>
    <lineage>
        <taxon>Bacteria</taxon>
        <taxon>Pseudomonadati</taxon>
        <taxon>Pseudomonadota</taxon>
        <taxon>Betaproteobacteria</taxon>
        <taxon>Burkholderiales</taxon>
        <taxon>Burkholderiaceae</taxon>
        <taxon>Paucimonas</taxon>
    </lineage>
</organism>
<dbReference type="PANTHER" id="PTHR43065">
    <property type="entry name" value="SENSOR HISTIDINE KINASE"/>
    <property type="match status" value="1"/>
</dbReference>
<dbReference type="OrthoDB" id="5389366at2"/>
<feature type="coiled-coil region" evidence="5">
    <location>
        <begin position="151"/>
        <end position="188"/>
    </location>
</feature>
<dbReference type="SUPFAM" id="SSF55874">
    <property type="entry name" value="ATPase domain of HSP90 chaperone/DNA topoisomerase II/histidine kinase"/>
    <property type="match status" value="1"/>
</dbReference>
<gene>
    <name evidence="8" type="ORF">EDC30_107181</name>
</gene>
<dbReference type="Gene3D" id="1.10.287.130">
    <property type="match status" value="1"/>
</dbReference>
<dbReference type="InterPro" id="IPR036890">
    <property type="entry name" value="HATPase_C_sf"/>
</dbReference>
<dbReference type="EC" id="2.7.13.3" evidence="2"/>
<feature type="domain" description="Histidine kinase" evidence="6">
    <location>
        <begin position="194"/>
        <end position="415"/>
    </location>
</feature>
<evidence type="ECO:0000259" key="7">
    <source>
        <dbReference type="PROSITE" id="PS50110"/>
    </source>
</evidence>
<dbReference type="InterPro" id="IPR001789">
    <property type="entry name" value="Sig_transdc_resp-reg_receiver"/>
</dbReference>
<accession>A0A4R3HUH6</accession>
<evidence type="ECO:0000256" key="5">
    <source>
        <dbReference type="SAM" id="Coils"/>
    </source>
</evidence>
<keyword evidence="5" id="KW-0175">Coiled coil</keyword>
<dbReference type="PROSITE" id="PS50110">
    <property type="entry name" value="RESPONSE_REGULATORY"/>
    <property type="match status" value="1"/>
</dbReference>
<feature type="domain" description="Response regulatory" evidence="7">
    <location>
        <begin position="439"/>
        <end position="550"/>
    </location>
</feature>
<evidence type="ECO:0000313" key="9">
    <source>
        <dbReference type="Proteomes" id="UP000295382"/>
    </source>
</evidence>
<dbReference type="SMART" id="SM00387">
    <property type="entry name" value="HATPase_c"/>
    <property type="match status" value="1"/>
</dbReference>
<dbReference type="PANTHER" id="PTHR43065:SF49">
    <property type="entry name" value="HISTIDINE KINASE"/>
    <property type="match status" value="1"/>
</dbReference>
<dbReference type="InterPro" id="IPR005467">
    <property type="entry name" value="His_kinase_dom"/>
</dbReference>
<keyword evidence="3 4" id="KW-0597">Phosphoprotein</keyword>
<dbReference type="Pfam" id="PF02518">
    <property type="entry name" value="HATPase_c"/>
    <property type="match status" value="1"/>
</dbReference>
<evidence type="ECO:0000259" key="6">
    <source>
        <dbReference type="PROSITE" id="PS50109"/>
    </source>
</evidence>
<dbReference type="EMBL" id="SLZQ01000007">
    <property type="protein sequence ID" value="TCS36364.1"/>
    <property type="molecule type" value="Genomic_DNA"/>
</dbReference>
<dbReference type="InterPro" id="IPR036097">
    <property type="entry name" value="HisK_dim/P_sf"/>
</dbReference>
<dbReference type="InterPro" id="IPR003594">
    <property type="entry name" value="HATPase_dom"/>
</dbReference>
<keyword evidence="9" id="KW-1185">Reference proteome</keyword>
<dbReference type="SUPFAM" id="SSF52172">
    <property type="entry name" value="CheY-like"/>
    <property type="match status" value="2"/>
</dbReference>
<sequence length="551" mass="60030">MSNPLVSLENALILVLASFGRDAQTLAQTIERTGAKARICNSGKELCKAFDEVAAAILVTEEALVAVTDMLNGCLQAQPTWSDVPIIILSGGRGKFGSSARWQFFRQFGNVTVLSRPMSGEALMIALEAACRARAWQYVVRDQMHKLEAHNVDLEQKVRERTQALQSESEERKRIESALNEARRLEAIGRLAGGVAHDFNNLLQVISGACNLLPYVKNDPERTKSLTDTIQRATQRGSKLTQQLLAVGRRQVLSTEALDVGGHIMEMKELLQQALRERITLDLHLQADLWHAHADVTQLEVALLNLMINAKDVLSAGGTVTLAARNIHLPTPQLSEAADLEGDFVWLSVTDDGPGMPPDVAAQAFEPFFTTKRIGEGSGLGLSQVYGFAKQSGGTAWIRTGAYGTSVSFVLPRGNGRNSADEERRSHAGDNTSRLQGLRVLCVEDDEGVADLAVSLLASLGCATHLAHNADEALQVNLNAYDLVFSDVQMPGSMDGVELAREIARRRPGMPILLASGYVVAPERLRTLQVKFITKPYSRDELAMAMLECLD</sequence>
<evidence type="ECO:0000256" key="4">
    <source>
        <dbReference type="PROSITE-ProRule" id="PRU00169"/>
    </source>
</evidence>
<dbReference type="PRINTS" id="PR00344">
    <property type="entry name" value="BCTRLSENSOR"/>
</dbReference>
<protein>
    <recommendedName>
        <fullName evidence="2">histidine kinase</fullName>
        <ecNumber evidence="2">2.7.13.3</ecNumber>
    </recommendedName>
</protein>
<reference evidence="8 9" key="1">
    <citation type="submission" date="2019-03" db="EMBL/GenBank/DDBJ databases">
        <title>Genomic Encyclopedia of Type Strains, Phase IV (KMG-IV): sequencing the most valuable type-strain genomes for metagenomic binning, comparative biology and taxonomic classification.</title>
        <authorList>
            <person name="Goeker M."/>
        </authorList>
    </citation>
    <scope>NUCLEOTIDE SEQUENCE [LARGE SCALE GENOMIC DNA]</scope>
    <source>
        <strain evidence="8 9">DSM 7445</strain>
    </source>
</reference>
<dbReference type="AlphaFoldDB" id="A0A4R3HUH6"/>
<dbReference type="Gene3D" id="3.30.565.10">
    <property type="entry name" value="Histidine kinase-like ATPase, C-terminal domain"/>
    <property type="match status" value="1"/>
</dbReference>
<dbReference type="Pfam" id="PF00072">
    <property type="entry name" value="Response_reg"/>
    <property type="match status" value="1"/>
</dbReference>
<evidence type="ECO:0000256" key="2">
    <source>
        <dbReference type="ARBA" id="ARBA00012438"/>
    </source>
</evidence>
<comment type="catalytic activity">
    <reaction evidence="1">
        <text>ATP + protein L-histidine = ADP + protein N-phospho-L-histidine.</text>
        <dbReference type="EC" id="2.7.13.3"/>
    </reaction>
</comment>
<dbReference type="SMART" id="SM00388">
    <property type="entry name" value="HisKA"/>
    <property type="match status" value="1"/>
</dbReference>
<dbReference type="GO" id="GO:0000155">
    <property type="term" value="F:phosphorelay sensor kinase activity"/>
    <property type="evidence" value="ECO:0007669"/>
    <property type="project" value="InterPro"/>
</dbReference>
<evidence type="ECO:0000256" key="3">
    <source>
        <dbReference type="ARBA" id="ARBA00022553"/>
    </source>
</evidence>
<dbReference type="InterPro" id="IPR011006">
    <property type="entry name" value="CheY-like_superfamily"/>
</dbReference>
<dbReference type="PROSITE" id="PS50109">
    <property type="entry name" value="HIS_KIN"/>
    <property type="match status" value="1"/>
</dbReference>
<feature type="modified residue" description="4-aspartylphosphate" evidence="4">
    <location>
        <position position="487"/>
    </location>
</feature>
<evidence type="ECO:0000313" key="8">
    <source>
        <dbReference type="EMBL" id="TCS36364.1"/>
    </source>
</evidence>
<evidence type="ECO:0000256" key="1">
    <source>
        <dbReference type="ARBA" id="ARBA00000085"/>
    </source>
</evidence>
<proteinExistence type="predicted"/>
<dbReference type="Proteomes" id="UP000295382">
    <property type="component" value="Unassembled WGS sequence"/>
</dbReference>
<dbReference type="SUPFAM" id="SSF47384">
    <property type="entry name" value="Homodimeric domain of signal transducing histidine kinase"/>
    <property type="match status" value="1"/>
</dbReference>
<comment type="caution">
    <text evidence="8">The sequence shown here is derived from an EMBL/GenBank/DDBJ whole genome shotgun (WGS) entry which is preliminary data.</text>
</comment>
<dbReference type="Pfam" id="PF00512">
    <property type="entry name" value="HisKA"/>
    <property type="match status" value="1"/>
</dbReference>
<dbReference type="Gene3D" id="3.40.50.2300">
    <property type="match status" value="1"/>
</dbReference>
<dbReference type="RefSeq" id="WP_132259184.1">
    <property type="nucleotide sequence ID" value="NZ_SLZQ01000007.1"/>
</dbReference>
<dbReference type="SMART" id="SM00448">
    <property type="entry name" value="REC"/>
    <property type="match status" value="1"/>
</dbReference>